<keyword evidence="4" id="KW-1185">Reference proteome</keyword>
<accession>A0A0C3B7L0</accession>
<gene>
    <name evidence="3" type="ORF">PILCRDRAFT_730082</name>
</gene>
<organism evidence="3 4">
    <name type="scientific">Piloderma croceum (strain F 1598)</name>
    <dbReference type="NCBI Taxonomy" id="765440"/>
    <lineage>
        <taxon>Eukaryota</taxon>
        <taxon>Fungi</taxon>
        <taxon>Dikarya</taxon>
        <taxon>Basidiomycota</taxon>
        <taxon>Agaricomycotina</taxon>
        <taxon>Agaricomycetes</taxon>
        <taxon>Agaricomycetidae</taxon>
        <taxon>Atheliales</taxon>
        <taxon>Atheliaceae</taxon>
        <taxon>Piloderma</taxon>
    </lineage>
</organism>
<dbReference type="Proteomes" id="UP000054166">
    <property type="component" value="Unassembled WGS sequence"/>
</dbReference>
<sequence length="71" mass="7602">MWSIFTAVALLSAAANAVLADNNRHDSHQEKPKLDDSVQAALKTLGRKELRYPGSLPDPKLPAGTDTLSTS</sequence>
<feature type="region of interest" description="Disordered" evidence="1">
    <location>
        <begin position="48"/>
        <end position="71"/>
    </location>
</feature>
<evidence type="ECO:0000256" key="2">
    <source>
        <dbReference type="SAM" id="SignalP"/>
    </source>
</evidence>
<dbReference type="InParanoid" id="A0A0C3B7L0"/>
<evidence type="ECO:0000313" key="3">
    <source>
        <dbReference type="EMBL" id="KIM73307.1"/>
    </source>
</evidence>
<dbReference type="HOGENOM" id="CLU_2740950_0_0_1"/>
<feature type="signal peptide" evidence="2">
    <location>
        <begin position="1"/>
        <end position="20"/>
    </location>
</feature>
<evidence type="ECO:0000313" key="4">
    <source>
        <dbReference type="Proteomes" id="UP000054166"/>
    </source>
</evidence>
<feature type="chain" id="PRO_5002175590" evidence="2">
    <location>
        <begin position="21"/>
        <end position="71"/>
    </location>
</feature>
<protein>
    <submittedName>
        <fullName evidence="3">Uncharacterized protein</fullName>
    </submittedName>
</protein>
<dbReference type="EMBL" id="KN833086">
    <property type="protein sequence ID" value="KIM73307.1"/>
    <property type="molecule type" value="Genomic_DNA"/>
</dbReference>
<reference evidence="4" key="2">
    <citation type="submission" date="2015-01" db="EMBL/GenBank/DDBJ databases">
        <title>Evolutionary Origins and Diversification of the Mycorrhizal Mutualists.</title>
        <authorList>
            <consortium name="DOE Joint Genome Institute"/>
            <consortium name="Mycorrhizal Genomics Consortium"/>
            <person name="Kohler A."/>
            <person name="Kuo A."/>
            <person name="Nagy L.G."/>
            <person name="Floudas D."/>
            <person name="Copeland A."/>
            <person name="Barry K.W."/>
            <person name="Cichocki N."/>
            <person name="Veneault-Fourrey C."/>
            <person name="LaButti K."/>
            <person name="Lindquist E.A."/>
            <person name="Lipzen A."/>
            <person name="Lundell T."/>
            <person name="Morin E."/>
            <person name="Murat C."/>
            <person name="Riley R."/>
            <person name="Ohm R."/>
            <person name="Sun H."/>
            <person name="Tunlid A."/>
            <person name="Henrissat B."/>
            <person name="Grigoriev I.V."/>
            <person name="Hibbett D.S."/>
            <person name="Martin F."/>
        </authorList>
    </citation>
    <scope>NUCLEOTIDE SEQUENCE [LARGE SCALE GENOMIC DNA]</scope>
    <source>
        <strain evidence="4">F 1598</strain>
    </source>
</reference>
<keyword evidence="2" id="KW-0732">Signal</keyword>
<proteinExistence type="predicted"/>
<reference evidence="3 4" key="1">
    <citation type="submission" date="2014-04" db="EMBL/GenBank/DDBJ databases">
        <authorList>
            <consortium name="DOE Joint Genome Institute"/>
            <person name="Kuo A."/>
            <person name="Tarkka M."/>
            <person name="Buscot F."/>
            <person name="Kohler A."/>
            <person name="Nagy L.G."/>
            <person name="Floudas D."/>
            <person name="Copeland A."/>
            <person name="Barry K.W."/>
            <person name="Cichocki N."/>
            <person name="Veneault-Fourrey C."/>
            <person name="LaButti K."/>
            <person name="Lindquist E.A."/>
            <person name="Lipzen A."/>
            <person name="Lundell T."/>
            <person name="Morin E."/>
            <person name="Murat C."/>
            <person name="Sun H."/>
            <person name="Tunlid A."/>
            <person name="Henrissat B."/>
            <person name="Grigoriev I.V."/>
            <person name="Hibbett D.S."/>
            <person name="Martin F."/>
            <person name="Nordberg H.P."/>
            <person name="Cantor M.N."/>
            <person name="Hua S.X."/>
        </authorList>
    </citation>
    <scope>NUCLEOTIDE SEQUENCE [LARGE SCALE GENOMIC DNA]</scope>
    <source>
        <strain evidence="3 4">F 1598</strain>
    </source>
</reference>
<evidence type="ECO:0000256" key="1">
    <source>
        <dbReference type="SAM" id="MobiDB-lite"/>
    </source>
</evidence>
<dbReference type="AlphaFoldDB" id="A0A0C3B7L0"/>
<name>A0A0C3B7L0_PILCF</name>